<keyword evidence="5" id="KW-0808">Transferase</keyword>
<evidence type="ECO:0000256" key="7">
    <source>
        <dbReference type="ARBA" id="ARBA00022741"/>
    </source>
</evidence>
<dbReference type="SUPFAM" id="SSF47384">
    <property type="entry name" value="Homodimeric domain of signal transducing histidine kinase"/>
    <property type="match status" value="1"/>
</dbReference>
<evidence type="ECO:0000256" key="15">
    <source>
        <dbReference type="SAM" id="MobiDB-lite"/>
    </source>
</evidence>
<dbReference type="InterPro" id="IPR003594">
    <property type="entry name" value="HATPase_dom"/>
</dbReference>
<evidence type="ECO:0000256" key="11">
    <source>
        <dbReference type="ARBA" id="ARBA00023012"/>
    </source>
</evidence>
<comment type="catalytic activity">
    <reaction evidence="1">
        <text>ATP + protein L-histidine = ADP + protein N-phospho-L-histidine.</text>
        <dbReference type="EC" id="2.7.13.3"/>
    </reaction>
</comment>
<dbReference type="InterPro" id="IPR004358">
    <property type="entry name" value="Sig_transdc_His_kin-like_C"/>
</dbReference>
<feature type="domain" description="HPt" evidence="19">
    <location>
        <begin position="744"/>
        <end position="840"/>
    </location>
</feature>
<dbReference type="GO" id="GO:0005524">
    <property type="term" value="F:ATP binding"/>
    <property type="evidence" value="ECO:0007669"/>
    <property type="project" value="UniProtKB-KW"/>
</dbReference>
<feature type="region of interest" description="Disordered" evidence="15">
    <location>
        <begin position="705"/>
        <end position="724"/>
    </location>
</feature>
<proteinExistence type="predicted"/>
<dbReference type="Pfam" id="PF02518">
    <property type="entry name" value="HATPase_c"/>
    <property type="match status" value="1"/>
</dbReference>
<reference evidence="20" key="1">
    <citation type="submission" date="2020-12" db="EMBL/GenBank/DDBJ databases">
        <title>Methylobrevis albus sp. nov., isolated from fresh water lack sediment.</title>
        <authorList>
            <person name="Zou Q."/>
        </authorList>
    </citation>
    <scope>NUCLEOTIDE SEQUENCE</scope>
    <source>
        <strain evidence="20">L22</strain>
    </source>
</reference>
<dbReference type="CDD" id="cd00082">
    <property type="entry name" value="HisKA"/>
    <property type="match status" value="1"/>
</dbReference>
<evidence type="ECO:0000313" key="21">
    <source>
        <dbReference type="Proteomes" id="UP000631694"/>
    </source>
</evidence>
<dbReference type="Proteomes" id="UP000631694">
    <property type="component" value="Unassembled WGS sequence"/>
</dbReference>
<gene>
    <name evidence="20" type="ORF">I5731_18665</name>
</gene>
<keyword evidence="11" id="KW-0902">Two-component regulatory system</keyword>
<dbReference type="CDD" id="cd00088">
    <property type="entry name" value="HPT"/>
    <property type="match status" value="1"/>
</dbReference>
<evidence type="ECO:0000256" key="8">
    <source>
        <dbReference type="ARBA" id="ARBA00022777"/>
    </source>
</evidence>
<dbReference type="Pfam" id="PF00512">
    <property type="entry name" value="HisKA"/>
    <property type="match status" value="1"/>
</dbReference>
<name>A0A931I416_9HYPH</name>
<dbReference type="SMART" id="SM00387">
    <property type="entry name" value="HATPase_c"/>
    <property type="match status" value="1"/>
</dbReference>
<dbReference type="InterPro" id="IPR001789">
    <property type="entry name" value="Sig_transdc_resp-reg_receiver"/>
</dbReference>
<evidence type="ECO:0000256" key="14">
    <source>
        <dbReference type="PROSITE-ProRule" id="PRU00169"/>
    </source>
</evidence>
<dbReference type="PRINTS" id="PR00344">
    <property type="entry name" value="BCTRLSENSOR"/>
</dbReference>
<keyword evidence="6 16" id="KW-0812">Transmembrane</keyword>
<keyword evidence="9" id="KW-0067">ATP-binding</keyword>
<accession>A0A931I416</accession>
<keyword evidence="4 14" id="KW-0597">Phosphoprotein</keyword>
<evidence type="ECO:0000256" key="3">
    <source>
        <dbReference type="ARBA" id="ARBA00012438"/>
    </source>
</evidence>
<dbReference type="GO" id="GO:0000155">
    <property type="term" value="F:phosphorelay sensor kinase activity"/>
    <property type="evidence" value="ECO:0007669"/>
    <property type="project" value="InterPro"/>
</dbReference>
<keyword evidence="8" id="KW-0418">Kinase</keyword>
<dbReference type="PANTHER" id="PTHR45339:SF5">
    <property type="entry name" value="HISTIDINE KINASE"/>
    <property type="match status" value="1"/>
</dbReference>
<evidence type="ECO:0000256" key="10">
    <source>
        <dbReference type="ARBA" id="ARBA00022989"/>
    </source>
</evidence>
<feature type="transmembrane region" description="Helical" evidence="16">
    <location>
        <begin position="181"/>
        <end position="204"/>
    </location>
</feature>
<dbReference type="SUPFAM" id="SSF55874">
    <property type="entry name" value="ATPase domain of HSP90 chaperone/DNA topoisomerase II/histidine kinase"/>
    <property type="match status" value="1"/>
</dbReference>
<evidence type="ECO:0000256" key="5">
    <source>
        <dbReference type="ARBA" id="ARBA00022679"/>
    </source>
</evidence>
<organism evidence="20 21">
    <name type="scientific">Methylobrevis albus</name>
    <dbReference type="NCBI Taxonomy" id="2793297"/>
    <lineage>
        <taxon>Bacteria</taxon>
        <taxon>Pseudomonadati</taxon>
        <taxon>Pseudomonadota</taxon>
        <taxon>Alphaproteobacteria</taxon>
        <taxon>Hyphomicrobiales</taxon>
        <taxon>Pleomorphomonadaceae</taxon>
        <taxon>Methylobrevis</taxon>
    </lineage>
</organism>
<dbReference type="Gene3D" id="1.10.287.130">
    <property type="match status" value="1"/>
</dbReference>
<evidence type="ECO:0000256" key="9">
    <source>
        <dbReference type="ARBA" id="ARBA00022840"/>
    </source>
</evidence>
<feature type="transmembrane region" description="Helical" evidence="16">
    <location>
        <begin position="12"/>
        <end position="35"/>
    </location>
</feature>
<dbReference type="InterPro" id="IPR011006">
    <property type="entry name" value="CheY-like_superfamily"/>
</dbReference>
<keyword evidence="12 16" id="KW-0472">Membrane</keyword>
<evidence type="ECO:0000256" key="1">
    <source>
        <dbReference type="ARBA" id="ARBA00000085"/>
    </source>
</evidence>
<dbReference type="Gene3D" id="1.20.120.160">
    <property type="entry name" value="HPT domain"/>
    <property type="match status" value="1"/>
</dbReference>
<feature type="domain" description="Histidine kinase" evidence="17">
    <location>
        <begin position="244"/>
        <end position="464"/>
    </location>
</feature>
<keyword evidence="7" id="KW-0547">Nucleotide-binding</keyword>
<keyword evidence="10 16" id="KW-1133">Transmembrane helix</keyword>
<dbReference type="InterPro" id="IPR008207">
    <property type="entry name" value="Sig_transdc_His_kin_Hpt_dom"/>
</dbReference>
<dbReference type="Gene3D" id="3.40.50.2300">
    <property type="match status" value="1"/>
</dbReference>
<evidence type="ECO:0000256" key="6">
    <source>
        <dbReference type="ARBA" id="ARBA00022692"/>
    </source>
</evidence>
<evidence type="ECO:0000259" key="18">
    <source>
        <dbReference type="PROSITE" id="PS50110"/>
    </source>
</evidence>
<evidence type="ECO:0000256" key="16">
    <source>
        <dbReference type="SAM" id="Phobius"/>
    </source>
</evidence>
<dbReference type="Gene3D" id="3.30.565.10">
    <property type="entry name" value="Histidine kinase-like ATPase, C-terminal domain"/>
    <property type="match status" value="1"/>
</dbReference>
<dbReference type="AlphaFoldDB" id="A0A931I416"/>
<dbReference type="RefSeq" id="WP_197312922.1">
    <property type="nucleotide sequence ID" value="NZ_JADZLT010000056.1"/>
</dbReference>
<feature type="modified residue" description="Phosphohistidine" evidence="13">
    <location>
        <position position="783"/>
    </location>
</feature>
<evidence type="ECO:0000313" key="20">
    <source>
        <dbReference type="EMBL" id="MBH0239850.1"/>
    </source>
</evidence>
<dbReference type="InterPro" id="IPR036890">
    <property type="entry name" value="HATPase_C_sf"/>
</dbReference>
<dbReference type="CDD" id="cd16922">
    <property type="entry name" value="HATPase_EvgS-ArcB-TorS-like"/>
    <property type="match status" value="1"/>
</dbReference>
<sequence length="844" mass="90525">MIAPAPTERFRGLFTLSAIAGVFLVAAVAVLWILVVRQDEIRQGVQEDVLWATYQLDREAAKMAVAVDEYRYGVDTDLTRLTRRYDILYSRADLLTRRAFADAIRADLELEQRFVMLADRVRSIAPLFDAFAQERVPTGAELAMLSGLFTKLAQDSEQLVMKRNGVLSAERADSRDTIASLYRLLAGLVAALTIAMLAIVVVLVRQIGEILSSRAKLQSMTERLKQSADAAEAGNRAKSAFLATMSHEIRTPMNGVLAMAELLAETDLDADQRKALGTIRSCGTTLIEIINDILDFSKLEAGSFDVESVVFDPVAEATTALRAVEPRAAEKSIALLVAPQIAPARRFVGDPARFRQLLLNFASNAVKFTETGVVVVRIRAVQAGSATSLRCEVEDTGIGIPETARERLFSEFQQVDASITRRFGGTGLGLAICKRIVEGLGGEVGFLSEEGKGSLFWFELPFPAGDDEPVPDSQSLDGCAVWIDADRGIEQDALADLVAYCGGAVAAHDARFVFACRDIDPRDRQRPVSILRRGAANTVPAPRDATLLRGNLLSPADVTAALGGKLPVERRGGAAPAEAGERLRILVAEDNRVNQEVARRALDRLGHDVVIAENGLEALALAAREAFDIVLMDMQMPMMDGLEATRAIRRMDGPASRIPIVAMTANAFSSDRDACIAAGMDGFVAKPIDLTRLAEALEAVRPASPASRGRLALPEPEPVAEPAPSSAAPAICLKRLRQIRDEFGADSAEFLITSFVEDATGLLVALTDALEGGEPEVIRRVLHTIKGSASNVGFSRIASLATELMAGGAAPDPAQLNQLVFAIASVGSAADDARAELAAEHRAA</sequence>
<dbReference type="PROSITE" id="PS50109">
    <property type="entry name" value="HIS_KIN"/>
    <property type="match status" value="1"/>
</dbReference>
<protein>
    <recommendedName>
        <fullName evidence="3">histidine kinase</fullName>
        <ecNumber evidence="3">2.7.13.3</ecNumber>
    </recommendedName>
</protein>
<dbReference type="SMART" id="SM00448">
    <property type="entry name" value="REC"/>
    <property type="match status" value="1"/>
</dbReference>
<comment type="caution">
    <text evidence="20">The sequence shown here is derived from an EMBL/GenBank/DDBJ whole genome shotgun (WGS) entry which is preliminary data.</text>
</comment>
<dbReference type="InterPro" id="IPR003661">
    <property type="entry name" value="HisK_dim/P_dom"/>
</dbReference>
<dbReference type="FunFam" id="1.10.287.130:FF:000004">
    <property type="entry name" value="Ethylene receptor 1"/>
    <property type="match status" value="1"/>
</dbReference>
<dbReference type="Pfam" id="PF01627">
    <property type="entry name" value="Hpt"/>
    <property type="match status" value="1"/>
</dbReference>
<evidence type="ECO:0000256" key="13">
    <source>
        <dbReference type="PROSITE-ProRule" id="PRU00110"/>
    </source>
</evidence>
<dbReference type="Pfam" id="PF00072">
    <property type="entry name" value="Response_reg"/>
    <property type="match status" value="1"/>
</dbReference>
<dbReference type="PANTHER" id="PTHR45339">
    <property type="entry name" value="HYBRID SIGNAL TRANSDUCTION HISTIDINE KINASE J"/>
    <property type="match status" value="1"/>
</dbReference>
<dbReference type="CDD" id="cd17546">
    <property type="entry name" value="REC_hyHK_CKI1_RcsC-like"/>
    <property type="match status" value="1"/>
</dbReference>
<dbReference type="PROSITE" id="PS50894">
    <property type="entry name" value="HPT"/>
    <property type="match status" value="1"/>
</dbReference>
<dbReference type="SUPFAM" id="SSF47226">
    <property type="entry name" value="Histidine-containing phosphotransfer domain, HPT domain"/>
    <property type="match status" value="1"/>
</dbReference>
<feature type="modified residue" description="4-aspartylphosphate" evidence="14">
    <location>
        <position position="633"/>
    </location>
</feature>
<evidence type="ECO:0000256" key="4">
    <source>
        <dbReference type="ARBA" id="ARBA00022553"/>
    </source>
</evidence>
<dbReference type="SMART" id="SM00073">
    <property type="entry name" value="HPT"/>
    <property type="match status" value="1"/>
</dbReference>
<evidence type="ECO:0000256" key="2">
    <source>
        <dbReference type="ARBA" id="ARBA00004370"/>
    </source>
</evidence>
<evidence type="ECO:0000259" key="19">
    <source>
        <dbReference type="PROSITE" id="PS50894"/>
    </source>
</evidence>
<feature type="domain" description="Response regulatory" evidence="18">
    <location>
        <begin position="584"/>
        <end position="701"/>
    </location>
</feature>
<dbReference type="InterPro" id="IPR036641">
    <property type="entry name" value="HPT_dom_sf"/>
</dbReference>
<evidence type="ECO:0000259" key="17">
    <source>
        <dbReference type="PROSITE" id="PS50109"/>
    </source>
</evidence>
<dbReference type="EC" id="2.7.13.3" evidence="3"/>
<dbReference type="EMBL" id="JADZLT010000056">
    <property type="protein sequence ID" value="MBH0239850.1"/>
    <property type="molecule type" value="Genomic_DNA"/>
</dbReference>
<dbReference type="InterPro" id="IPR005467">
    <property type="entry name" value="His_kinase_dom"/>
</dbReference>
<dbReference type="InterPro" id="IPR036097">
    <property type="entry name" value="HisK_dim/P_sf"/>
</dbReference>
<dbReference type="SUPFAM" id="SSF52172">
    <property type="entry name" value="CheY-like"/>
    <property type="match status" value="1"/>
</dbReference>
<dbReference type="SMART" id="SM00388">
    <property type="entry name" value="HisKA"/>
    <property type="match status" value="1"/>
</dbReference>
<keyword evidence="21" id="KW-1185">Reference proteome</keyword>
<dbReference type="PROSITE" id="PS50110">
    <property type="entry name" value="RESPONSE_REGULATORY"/>
    <property type="match status" value="1"/>
</dbReference>
<dbReference type="FunFam" id="3.30.565.10:FF:000010">
    <property type="entry name" value="Sensor histidine kinase RcsC"/>
    <property type="match status" value="1"/>
</dbReference>
<comment type="subcellular location">
    <subcellularLocation>
        <location evidence="2">Membrane</location>
    </subcellularLocation>
</comment>
<dbReference type="GO" id="GO:0005886">
    <property type="term" value="C:plasma membrane"/>
    <property type="evidence" value="ECO:0007669"/>
    <property type="project" value="UniProtKB-SubCell"/>
</dbReference>
<evidence type="ECO:0000256" key="12">
    <source>
        <dbReference type="ARBA" id="ARBA00023136"/>
    </source>
</evidence>